<evidence type="ECO:0000313" key="2">
    <source>
        <dbReference type="EMBL" id="GAA2129532.1"/>
    </source>
</evidence>
<name>A0ABN2YMB9_9ACTN</name>
<comment type="caution">
    <text evidence="2">The sequence shown here is derived from an EMBL/GenBank/DDBJ whole genome shotgun (WGS) entry which is preliminary data.</text>
</comment>
<dbReference type="EMBL" id="BAAANT010000001">
    <property type="protein sequence ID" value="GAA2129532.1"/>
    <property type="molecule type" value="Genomic_DNA"/>
</dbReference>
<accession>A0ABN2YMB9</accession>
<organism evidence="2 3">
    <name type="scientific">Kitasatospora kazusensis</name>
    <dbReference type="NCBI Taxonomy" id="407974"/>
    <lineage>
        <taxon>Bacteria</taxon>
        <taxon>Bacillati</taxon>
        <taxon>Actinomycetota</taxon>
        <taxon>Actinomycetes</taxon>
        <taxon>Kitasatosporales</taxon>
        <taxon>Streptomycetaceae</taxon>
        <taxon>Kitasatospora</taxon>
    </lineage>
</organism>
<evidence type="ECO:0000313" key="3">
    <source>
        <dbReference type="Proteomes" id="UP001422759"/>
    </source>
</evidence>
<gene>
    <name evidence="2" type="ORF">GCM10009760_00830</name>
</gene>
<keyword evidence="3" id="KW-1185">Reference proteome</keyword>
<dbReference type="Proteomes" id="UP001422759">
    <property type="component" value="Unassembled WGS sequence"/>
</dbReference>
<protein>
    <submittedName>
        <fullName evidence="2">Uncharacterized protein</fullName>
    </submittedName>
</protein>
<evidence type="ECO:0000256" key="1">
    <source>
        <dbReference type="SAM" id="MobiDB-lite"/>
    </source>
</evidence>
<proteinExistence type="predicted"/>
<reference evidence="2 3" key="1">
    <citation type="journal article" date="2019" name="Int. J. Syst. Evol. Microbiol.">
        <title>The Global Catalogue of Microorganisms (GCM) 10K type strain sequencing project: providing services to taxonomists for standard genome sequencing and annotation.</title>
        <authorList>
            <consortium name="The Broad Institute Genomics Platform"/>
            <consortium name="The Broad Institute Genome Sequencing Center for Infectious Disease"/>
            <person name="Wu L."/>
            <person name="Ma J."/>
        </authorList>
    </citation>
    <scope>NUCLEOTIDE SEQUENCE [LARGE SCALE GENOMIC DNA]</scope>
    <source>
        <strain evidence="2 3">JCM 14560</strain>
    </source>
</reference>
<sequence length="88" mass="9389">MRSFAEFTPAAAASSSEDTVGTDRSESAVSARRYSGRRATVASGIPRAREGRRAAPWSGVCELLCGDRPIATVLLWVKLGFGSQAMRL</sequence>
<feature type="region of interest" description="Disordered" evidence="1">
    <location>
        <begin position="1"/>
        <end position="29"/>
    </location>
</feature>